<feature type="domain" description="Epoxide hydrolase N-terminal" evidence="3">
    <location>
        <begin position="17"/>
        <end position="68"/>
    </location>
</feature>
<evidence type="ECO:0000313" key="4">
    <source>
        <dbReference type="EMBL" id="KAL1875239.1"/>
    </source>
</evidence>
<proteinExistence type="inferred from homology"/>
<dbReference type="InterPro" id="IPR010497">
    <property type="entry name" value="Epoxide_hydro_N"/>
</dbReference>
<sequence length="278" mass="30394">MTQFSKPPHDRTCRDKFQVRVNGVPHFKATVKSDGEDYSVHFAALFSPNKDAVPILLMHGWPGSFLEFLPILTKVQETYNADPASLPYHLIVPSLPGYIFTELGPTQDIDTDKAADVLHQLMLNLGFGPGSYGGLGGGYIAQGGDVGSGLARSLAVRHPGHEGGCRGALLNMLPMYPPANKDELAPPTETEMVSLERGMTFAKQGMGIGEKMSAWAETPPPLEEILGNVSLYWLTDCFPTSIWIYREGGHFAALEQPDVLWQDIVEFVDHVKAATKNK</sequence>
<reference evidence="4 5" key="1">
    <citation type="journal article" date="2024" name="IMA Fungus">
        <title>IMA Genome - F19 : A genome assembly and annotation guide to empower mycologists, including annotated draft genome sequences of Ceratocystis pirilliformis, Diaporthe australafricana, Fusarium ophioides, Paecilomyces lecythidis, and Sporothrix stenoceras.</title>
        <authorList>
            <person name="Aylward J."/>
            <person name="Wilson A.M."/>
            <person name="Visagie C.M."/>
            <person name="Spraker J."/>
            <person name="Barnes I."/>
            <person name="Buitendag C."/>
            <person name="Ceriani C."/>
            <person name="Del Mar Angel L."/>
            <person name="du Plessis D."/>
            <person name="Fuchs T."/>
            <person name="Gasser K."/>
            <person name="Kramer D."/>
            <person name="Li W."/>
            <person name="Munsamy K."/>
            <person name="Piso A."/>
            <person name="Price J.L."/>
            <person name="Sonnekus B."/>
            <person name="Thomas C."/>
            <person name="van der Nest A."/>
            <person name="van Dijk A."/>
            <person name="van Heerden A."/>
            <person name="van Vuuren N."/>
            <person name="Yilmaz N."/>
            <person name="Duong T.A."/>
            <person name="van der Merwe N.A."/>
            <person name="Wingfield M.J."/>
            <person name="Wingfield B.D."/>
        </authorList>
    </citation>
    <scope>NUCLEOTIDE SEQUENCE [LARGE SCALE GENOMIC DNA]</scope>
    <source>
        <strain evidence="4 5">CMW 18300</strain>
    </source>
</reference>
<dbReference type="Gene3D" id="3.40.50.1820">
    <property type="entry name" value="alpha/beta hydrolase"/>
    <property type="match status" value="1"/>
</dbReference>
<dbReference type="Proteomes" id="UP001583177">
    <property type="component" value="Unassembled WGS sequence"/>
</dbReference>
<dbReference type="PANTHER" id="PTHR21661:SF39">
    <property type="entry name" value="HYDROLASE, PUTATIVE (AFU_ORTHOLOGUE AFUA_3G08960)-RELATED"/>
    <property type="match status" value="1"/>
</dbReference>
<dbReference type="PANTHER" id="PTHR21661">
    <property type="entry name" value="EPOXIDE HYDROLASE 1-RELATED"/>
    <property type="match status" value="1"/>
</dbReference>
<keyword evidence="2" id="KW-0378">Hydrolase</keyword>
<dbReference type="InterPro" id="IPR029058">
    <property type="entry name" value="AB_hydrolase_fold"/>
</dbReference>
<dbReference type="SUPFAM" id="SSF53474">
    <property type="entry name" value="alpha/beta-Hydrolases"/>
    <property type="match status" value="1"/>
</dbReference>
<evidence type="ECO:0000256" key="1">
    <source>
        <dbReference type="ARBA" id="ARBA00010088"/>
    </source>
</evidence>
<evidence type="ECO:0000313" key="5">
    <source>
        <dbReference type="Proteomes" id="UP001583177"/>
    </source>
</evidence>
<comment type="caution">
    <text evidence="4">The sequence shown here is derived from an EMBL/GenBank/DDBJ whole genome shotgun (WGS) entry which is preliminary data.</text>
</comment>
<accession>A0ABR3XI18</accession>
<dbReference type="EMBL" id="JAWRVE010000020">
    <property type="protein sequence ID" value="KAL1875239.1"/>
    <property type="molecule type" value="Genomic_DNA"/>
</dbReference>
<evidence type="ECO:0000259" key="3">
    <source>
        <dbReference type="Pfam" id="PF06441"/>
    </source>
</evidence>
<dbReference type="Pfam" id="PF06441">
    <property type="entry name" value="EHN"/>
    <property type="match status" value="1"/>
</dbReference>
<keyword evidence="5" id="KW-1185">Reference proteome</keyword>
<organism evidence="4 5">
    <name type="scientific">Diaporthe australafricana</name>
    <dbReference type="NCBI Taxonomy" id="127596"/>
    <lineage>
        <taxon>Eukaryota</taxon>
        <taxon>Fungi</taxon>
        <taxon>Dikarya</taxon>
        <taxon>Ascomycota</taxon>
        <taxon>Pezizomycotina</taxon>
        <taxon>Sordariomycetes</taxon>
        <taxon>Sordariomycetidae</taxon>
        <taxon>Diaporthales</taxon>
        <taxon>Diaporthaceae</taxon>
        <taxon>Diaporthe</taxon>
    </lineage>
</organism>
<gene>
    <name evidence="4" type="ORF">Daus18300_003310</name>
</gene>
<name>A0ABR3XI18_9PEZI</name>
<evidence type="ECO:0000256" key="2">
    <source>
        <dbReference type="ARBA" id="ARBA00022801"/>
    </source>
</evidence>
<protein>
    <recommendedName>
        <fullName evidence="3">Epoxide hydrolase N-terminal domain-containing protein</fullName>
    </recommendedName>
</protein>
<comment type="similarity">
    <text evidence="1">Belongs to the peptidase S33 family.</text>
</comment>